<comment type="similarity">
    <text evidence="2 4">Belongs to the class-III pyridoxal-phosphate-dependent aminotransferase family.</text>
</comment>
<dbReference type="PANTHER" id="PTHR43094">
    <property type="entry name" value="AMINOTRANSFERASE"/>
    <property type="match status" value="1"/>
</dbReference>
<sequence length="459" mass="49917">MLDRSNELNAYDRDHFFHPSTHMGQHARGESPTRIIEGGEGVTIVDRDGRESIDAFAGLYCVNVGYGRTEIAEAIAAQAHKLAYYHAYAGHGSEVSIRLARMIIDRAPEGMSRVYFGLSGSDANETNIKLIWYYNNVLGRPEKKKIISRWRGYHGSGVMTGSLTGLQLFHNAFDLPRAPILHTEAPYYFRRADRSQSEEEFSAFCAGKLEEMILEEGPETVAAFIGEPVLGTGGIVPPPAGYWEKIQAVLTKYDVLLVADEVVTGFGRLGSMFGSDHYGMKPDLITIAKGLTSAYAPLSGTIVSEKMWQGLVKGSDDLGVIGHGWTYSAHPLCAAAGVANLELIDKLGLVENAREVGAHFRSRLTQALADHRHVGEVRGEGLLAAVEFVEDKDDRAFFDAGRKVGPQLASALLERGVIARAMPQGDILGFAPPLCLTREEADTIVERTAAAVKAVTQAL</sequence>
<name>A0ABW5CLP9_9HYPH</name>
<evidence type="ECO:0000256" key="4">
    <source>
        <dbReference type="RuleBase" id="RU003560"/>
    </source>
</evidence>
<dbReference type="PANTHER" id="PTHR43094:SF1">
    <property type="entry name" value="AMINOTRANSFERASE CLASS-III"/>
    <property type="match status" value="1"/>
</dbReference>
<keyword evidence="5" id="KW-0032">Aminotransferase</keyword>
<reference evidence="6" key="1">
    <citation type="journal article" date="2019" name="Int. J. Syst. Evol. Microbiol.">
        <title>The Global Catalogue of Microorganisms (GCM) 10K type strain sequencing project: providing services to taxonomists for standard genome sequencing and annotation.</title>
        <authorList>
            <consortium name="The Broad Institute Genomics Platform"/>
            <consortium name="The Broad Institute Genome Sequencing Center for Infectious Disease"/>
            <person name="Wu L."/>
            <person name="Ma J."/>
        </authorList>
    </citation>
    <scope>NUCLEOTIDE SEQUENCE [LARGE SCALE GENOMIC DNA]</scope>
    <source>
        <strain evidence="6">ZS-35-S2</strain>
    </source>
</reference>
<dbReference type="Proteomes" id="UP001597371">
    <property type="component" value="Unassembled WGS sequence"/>
</dbReference>
<keyword evidence="6" id="KW-1185">Reference proteome</keyword>
<dbReference type="InterPro" id="IPR015422">
    <property type="entry name" value="PyrdxlP-dep_Trfase_small"/>
</dbReference>
<evidence type="ECO:0000256" key="1">
    <source>
        <dbReference type="ARBA" id="ARBA00001933"/>
    </source>
</evidence>
<dbReference type="PIRSF" id="PIRSF000521">
    <property type="entry name" value="Transaminase_4ab_Lys_Orn"/>
    <property type="match status" value="1"/>
</dbReference>
<dbReference type="InterPro" id="IPR049704">
    <property type="entry name" value="Aminotrans_3_PPA_site"/>
</dbReference>
<dbReference type="GO" id="GO:0008483">
    <property type="term" value="F:transaminase activity"/>
    <property type="evidence" value="ECO:0007669"/>
    <property type="project" value="UniProtKB-KW"/>
</dbReference>
<dbReference type="SUPFAM" id="SSF53383">
    <property type="entry name" value="PLP-dependent transferases"/>
    <property type="match status" value="1"/>
</dbReference>
<dbReference type="CDD" id="cd00610">
    <property type="entry name" value="OAT_like"/>
    <property type="match status" value="1"/>
</dbReference>
<keyword evidence="3 4" id="KW-0663">Pyridoxal phosphate</keyword>
<evidence type="ECO:0000256" key="3">
    <source>
        <dbReference type="ARBA" id="ARBA00022898"/>
    </source>
</evidence>
<comment type="caution">
    <text evidence="5">The sequence shown here is derived from an EMBL/GenBank/DDBJ whole genome shotgun (WGS) entry which is preliminary data.</text>
</comment>
<protein>
    <submittedName>
        <fullName evidence="5">Aspartate aminotransferase family protein</fullName>
    </submittedName>
</protein>
<dbReference type="NCBIfam" id="NF005684">
    <property type="entry name" value="PRK07482.1"/>
    <property type="match status" value="1"/>
</dbReference>
<evidence type="ECO:0000256" key="2">
    <source>
        <dbReference type="ARBA" id="ARBA00008954"/>
    </source>
</evidence>
<dbReference type="InterPro" id="IPR015421">
    <property type="entry name" value="PyrdxlP-dep_Trfase_major"/>
</dbReference>
<evidence type="ECO:0000313" key="5">
    <source>
        <dbReference type="EMBL" id="MFD2237612.1"/>
    </source>
</evidence>
<gene>
    <name evidence="5" type="ORF">ACFSKQ_09050</name>
</gene>
<accession>A0ABW5CLP9</accession>
<keyword evidence="5" id="KW-0808">Transferase</keyword>
<dbReference type="InterPro" id="IPR015424">
    <property type="entry name" value="PyrdxlP-dep_Trfase"/>
</dbReference>
<dbReference type="NCBIfam" id="NF004767">
    <property type="entry name" value="PRK06105.1"/>
    <property type="match status" value="1"/>
</dbReference>
<dbReference type="Gene3D" id="3.40.640.10">
    <property type="entry name" value="Type I PLP-dependent aspartate aminotransferase-like (Major domain)"/>
    <property type="match status" value="1"/>
</dbReference>
<organism evidence="5 6">
    <name type="scientific">Aureimonas populi</name>
    <dbReference type="NCBI Taxonomy" id="1701758"/>
    <lineage>
        <taxon>Bacteria</taxon>
        <taxon>Pseudomonadati</taxon>
        <taxon>Pseudomonadota</taxon>
        <taxon>Alphaproteobacteria</taxon>
        <taxon>Hyphomicrobiales</taxon>
        <taxon>Aurantimonadaceae</taxon>
        <taxon>Aureimonas</taxon>
    </lineage>
</organism>
<dbReference type="RefSeq" id="WP_209738442.1">
    <property type="nucleotide sequence ID" value="NZ_CP072611.1"/>
</dbReference>
<comment type="cofactor">
    <cofactor evidence="1">
        <name>pyridoxal 5'-phosphate</name>
        <dbReference type="ChEBI" id="CHEBI:597326"/>
    </cofactor>
</comment>
<dbReference type="PROSITE" id="PS00600">
    <property type="entry name" value="AA_TRANSFER_CLASS_3"/>
    <property type="match status" value="1"/>
</dbReference>
<dbReference type="EMBL" id="JBHUIJ010000010">
    <property type="protein sequence ID" value="MFD2237612.1"/>
    <property type="molecule type" value="Genomic_DNA"/>
</dbReference>
<proteinExistence type="inferred from homology"/>
<dbReference type="Pfam" id="PF00202">
    <property type="entry name" value="Aminotran_3"/>
    <property type="match status" value="1"/>
</dbReference>
<dbReference type="Gene3D" id="3.90.1150.10">
    <property type="entry name" value="Aspartate Aminotransferase, domain 1"/>
    <property type="match status" value="1"/>
</dbReference>
<dbReference type="InterPro" id="IPR005814">
    <property type="entry name" value="Aminotrans_3"/>
</dbReference>
<evidence type="ECO:0000313" key="6">
    <source>
        <dbReference type="Proteomes" id="UP001597371"/>
    </source>
</evidence>